<dbReference type="InterPro" id="IPR023753">
    <property type="entry name" value="FAD/NAD-binding_dom"/>
</dbReference>
<proteinExistence type="inferred from homology"/>
<protein>
    <submittedName>
        <fullName evidence="8">FAD-dependent oxidoreductase</fullName>
    </submittedName>
</protein>
<evidence type="ECO:0000313" key="9">
    <source>
        <dbReference type="Proteomes" id="UP000272706"/>
    </source>
</evidence>
<keyword evidence="9" id="KW-1185">Reference proteome</keyword>
<dbReference type="InterPro" id="IPR029043">
    <property type="entry name" value="GcvT/YgfZ_C"/>
</dbReference>
<reference evidence="8 9" key="1">
    <citation type="submission" date="2018-09" db="EMBL/GenBank/DDBJ databases">
        <title>Mesorhizobium carmichaelinearum sp. nov. isolated from Carmichaelinea spp. root nodules in New Zealand.</title>
        <authorList>
            <person name="De Meyer S.E."/>
        </authorList>
    </citation>
    <scope>NUCLEOTIDE SEQUENCE [LARGE SCALE GENOMIC DNA]</scope>
    <source>
        <strain evidence="8 9">ICMP19557</strain>
    </source>
</reference>
<dbReference type="Gene3D" id="3.50.50.60">
    <property type="entry name" value="FAD/NAD(P)-binding domain"/>
    <property type="match status" value="2"/>
</dbReference>
<dbReference type="Pfam" id="PF07992">
    <property type="entry name" value="Pyr_redox_2"/>
    <property type="match status" value="1"/>
</dbReference>
<gene>
    <name evidence="8" type="ORF">D3227_38870</name>
</gene>
<organism evidence="8 9">
    <name type="scientific">Mesorhizobium waimense</name>
    <dbReference type="NCBI Taxonomy" id="1300307"/>
    <lineage>
        <taxon>Bacteria</taxon>
        <taxon>Pseudomonadati</taxon>
        <taxon>Pseudomonadota</taxon>
        <taxon>Alphaproteobacteria</taxon>
        <taxon>Hyphomicrobiales</taxon>
        <taxon>Phyllobacteriaceae</taxon>
        <taxon>Mesorhizobium</taxon>
    </lineage>
</organism>
<evidence type="ECO:0000259" key="6">
    <source>
        <dbReference type="Pfam" id="PF08669"/>
    </source>
</evidence>
<feature type="domain" description="GCVT N-terminal" evidence="4">
    <location>
        <begin position="671"/>
        <end position="939"/>
    </location>
</feature>
<dbReference type="OrthoDB" id="5287468at2"/>
<evidence type="ECO:0000259" key="4">
    <source>
        <dbReference type="Pfam" id="PF01571"/>
    </source>
</evidence>
<dbReference type="InterPro" id="IPR006222">
    <property type="entry name" value="GCVT_N"/>
</dbReference>
<dbReference type="SUPFAM" id="SSF51905">
    <property type="entry name" value="FAD/NAD(P)-binding domain"/>
    <property type="match status" value="1"/>
</dbReference>
<comment type="caution">
    <text evidence="8">The sequence shown here is derived from an EMBL/GenBank/DDBJ whole genome shotgun (WGS) entry which is preliminary data.</text>
</comment>
<dbReference type="Gene3D" id="3.30.1360.120">
    <property type="entry name" value="Probable tRNA modification gtpase trme, domain 1"/>
    <property type="match status" value="1"/>
</dbReference>
<dbReference type="Pfam" id="PF08669">
    <property type="entry name" value="GCV_T_C"/>
    <property type="match status" value="1"/>
</dbReference>
<feature type="domain" description="Aminomethyltransferase C-terminal" evidence="6">
    <location>
        <begin position="961"/>
        <end position="1046"/>
    </location>
</feature>
<evidence type="ECO:0000313" key="8">
    <source>
        <dbReference type="EMBL" id="RJT23426.1"/>
    </source>
</evidence>
<dbReference type="EMBL" id="QZWZ01000091">
    <property type="protein sequence ID" value="RJT23426.1"/>
    <property type="molecule type" value="Genomic_DNA"/>
</dbReference>
<accession>A0A3A5JT44</accession>
<evidence type="ECO:0000256" key="3">
    <source>
        <dbReference type="SAM" id="MobiDB-lite"/>
    </source>
</evidence>
<dbReference type="Gene3D" id="1.10.10.1100">
    <property type="entry name" value="BFD-like [2Fe-2S]-binding domain"/>
    <property type="match status" value="1"/>
</dbReference>
<evidence type="ECO:0000256" key="1">
    <source>
        <dbReference type="ARBA" id="ARBA00008609"/>
    </source>
</evidence>
<dbReference type="InterPro" id="IPR013977">
    <property type="entry name" value="GcvT_C"/>
</dbReference>
<dbReference type="Gene3D" id="3.10.20.440">
    <property type="entry name" value="2Fe-2S iron-sulphur cluster binding domain, sarcosine oxidase, alpha subunit, N-terminal domain"/>
    <property type="match status" value="1"/>
</dbReference>
<dbReference type="SUPFAM" id="SSF103025">
    <property type="entry name" value="Folate-binding domain"/>
    <property type="match status" value="1"/>
</dbReference>
<dbReference type="Pfam" id="PF17806">
    <property type="entry name" value="SO_alpha_A3"/>
    <property type="match status" value="1"/>
</dbReference>
<evidence type="ECO:0000259" key="5">
    <source>
        <dbReference type="Pfam" id="PF07992"/>
    </source>
</evidence>
<dbReference type="GO" id="GO:0016491">
    <property type="term" value="F:oxidoreductase activity"/>
    <property type="evidence" value="ECO:0007669"/>
    <property type="project" value="UniProtKB-KW"/>
</dbReference>
<dbReference type="InterPro" id="IPR041854">
    <property type="entry name" value="BFD-like_2Fe2S-bd_dom_sf"/>
</dbReference>
<comment type="similarity">
    <text evidence="1">Belongs to the GcvT family.</text>
</comment>
<dbReference type="InterPro" id="IPR028896">
    <property type="entry name" value="GcvT/YgfZ/DmdA"/>
</dbReference>
<dbReference type="InterPro" id="IPR027266">
    <property type="entry name" value="TrmE/GcvT-like"/>
</dbReference>
<dbReference type="PRINTS" id="PR00469">
    <property type="entry name" value="PNDRDTASEII"/>
</dbReference>
<dbReference type="Pfam" id="PF13510">
    <property type="entry name" value="Fer2_4"/>
    <property type="match status" value="1"/>
</dbReference>
<feature type="compositionally biased region" description="Basic and acidic residues" evidence="3">
    <location>
        <begin position="544"/>
        <end position="567"/>
    </location>
</feature>
<feature type="region of interest" description="Disordered" evidence="3">
    <location>
        <begin position="540"/>
        <end position="567"/>
    </location>
</feature>
<dbReference type="SUPFAM" id="SSF101790">
    <property type="entry name" value="Aminomethyltransferase beta-barrel domain"/>
    <property type="match status" value="1"/>
</dbReference>
<dbReference type="Pfam" id="PF01571">
    <property type="entry name" value="GCV_T"/>
    <property type="match status" value="1"/>
</dbReference>
<dbReference type="PRINTS" id="PR00368">
    <property type="entry name" value="FADPNR"/>
</dbReference>
<dbReference type="Proteomes" id="UP000272706">
    <property type="component" value="Unassembled WGS sequence"/>
</dbReference>
<dbReference type="PANTHER" id="PTHR43757:SF2">
    <property type="entry name" value="AMINOMETHYLTRANSFERASE, MITOCHONDRIAL"/>
    <property type="match status" value="1"/>
</dbReference>
<feature type="domain" description="SoxA A3" evidence="7">
    <location>
        <begin position="573"/>
        <end position="657"/>
    </location>
</feature>
<sequence length="1054" mass="113445">MAGRRARHAEPYHCLDSLRSGDARMRRLAIGGRIDRSQPMEFTFDGRAMTGFRGDTLASALLANGVRLVGRSFKYHRPRGILSAGPEEPNALVTLGTGGRREPNLTATTVELADGLVAESQNRWPSLKFDAQGINGLFAPFLSAGFYYKTFMGPTRRAWMFYEHFIRKAAGFGRAGEEPDPDRYDVRHLFADVAIVGSGPAGLSAALAAGEAGARVVLIEQDFALGGTLLSDPQDSESAAWLSGMLARLAGMPNVSLMTRTTAFGAYDGNVLGLVERHGSGTADPKEGQARQMLLLLRAKSIVYASGALERPLTFANNDRPGIMLASAARIYLNRFAVLTGTRVVVATDNDSAYRAAFDLATAGAEVTIADSRAEPIHDLREQARRRGVAVRTNSLIANALGRRAVRAVSLSEPGGAATVRCDLVAVSGGWSPTVHLTSHFGVKPVYREDIQTFVPGKLGAGRFVAGAVMGGLTTAGAIEQGHRAGVDASAFCGAAKAVQQPVRLELTEIDAGPDDSPLGTSLRPAPLAQLVRGGYGSPAILPELHRPRRSGETSHAKRTRGGDEEGAKLAAGKAFVDIQMDVTTQDIALAHREGYESVEHLKRYTTLGMGTDQGKTSNFYALSAMAGLRGMAVPEVGTTTFRPPYTPVAIGALAGRSIGHHYKPIRRTPMHDWHVANGAQMLEGGLWMRPWFYRTSGRDVNEAYVAEMRMVRETAGLMDISTLGKIDVQGPDAAEFLDRVYANGFARLPVGRARYGIMLRDDGIVFDDGTTTRLGERHFFMTTSTAKAADVMSRLEFLLDTAWPDLRVSVTSVTYEWAAMSVAGPNSRDILAAAFPDLDVSNEALPHMGLLEEQYRDMHLRIIRLSFSGERAYEIYVGASLGNEVWCRLMEAGAPFGLKPYGVEALGALRVEKGHIAGPEIDGRTTLDDLGLSRMVGKRSGYVGEVLERREAFSDPARPRLVGLRCFEPGKQLHAGAILFRPNESLQGHGLGRITSVTYSPALDAWVALGLLAREAAVEGAEIVAASPIIGQAVRARVVSPIFLDPKGERLRG</sequence>
<dbReference type="InterPro" id="IPR041117">
    <property type="entry name" value="SoxA_A3"/>
</dbReference>
<name>A0A3A5JT44_9HYPH</name>
<dbReference type="AlphaFoldDB" id="A0A3A5JT44"/>
<dbReference type="InterPro" id="IPR036188">
    <property type="entry name" value="FAD/NAD-bd_sf"/>
</dbReference>
<keyword evidence="2" id="KW-0560">Oxidoreductase</keyword>
<evidence type="ECO:0000259" key="7">
    <source>
        <dbReference type="Pfam" id="PF17806"/>
    </source>
</evidence>
<feature type="domain" description="FAD/NAD(P)-binding" evidence="5">
    <location>
        <begin position="192"/>
        <end position="444"/>
    </location>
</feature>
<dbReference type="PANTHER" id="PTHR43757">
    <property type="entry name" value="AMINOMETHYLTRANSFERASE"/>
    <property type="match status" value="1"/>
</dbReference>
<evidence type="ECO:0000256" key="2">
    <source>
        <dbReference type="ARBA" id="ARBA00023002"/>
    </source>
</evidence>
<dbReference type="InterPro" id="IPR042204">
    <property type="entry name" value="2Fe-2S-bd_N"/>
</dbReference>